<evidence type="ECO:0008006" key="2">
    <source>
        <dbReference type="Google" id="ProtNLM"/>
    </source>
</evidence>
<accession>A0A645FP91</accession>
<dbReference type="Pfam" id="PF16930">
    <property type="entry name" value="Porin_5"/>
    <property type="match status" value="1"/>
</dbReference>
<sequence>MGDDGWAATLKYKGVKPADRGSWGAYVSYYDQAGATMIDHISEFDNALFEQGGIKGYEIGADYAMAKNIIGSVSYYDFESKDFPALDSHNMLWSRVTFTF</sequence>
<name>A0A645FP91_9ZZZZ</name>
<proteinExistence type="predicted"/>
<comment type="caution">
    <text evidence="1">The sequence shown here is derived from an EMBL/GenBank/DDBJ whole genome shotgun (WGS) entry which is preliminary data.</text>
</comment>
<evidence type="ECO:0000313" key="1">
    <source>
        <dbReference type="EMBL" id="MPN16241.1"/>
    </source>
</evidence>
<dbReference type="InterPro" id="IPR032638">
    <property type="entry name" value="Porin_5"/>
</dbReference>
<gene>
    <name evidence="1" type="ORF">SDC9_163579</name>
</gene>
<protein>
    <recommendedName>
        <fullName evidence="2">Porin domain-containing protein</fullName>
    </recommendedName>
</protein>
<reference evidence="1" key="1">
    <citation type="submission" date="2019-08" db="EMBL/GenBank/DDBJ databases">
        <authorList>
            <person name="Kucharzyk K."/>
            <person name="Murdoch R.W."/>
            <person name="Higgins S."/>
            <person name="Loffler F."/>
        </authorList>
    </citation>
    <scope>NUCLEOTIDE SEQUENCE</scope>
</reference>
<dbReference type="AlphaFoldDB" id="A0A645FP91"/>
<dbReference type="EMBL" id="VSSQ01063161">
    <property type="protein sequence ID" value="MPN16241.1"/>
    <property type="molecule type" value="Genomic_DNA"/>
</dbReference>
<organism evidence="1">
    <name type="scientific">bioreactor metagenome</name>
    <dbReference type="NCBI Taxonomy" id="1076179"/>
    <lineage>
        <taxon>unclassified sequences</taxon>
        <taxon>metagenomes</taxon>
        <taxon>ecological metagenomes</taxon>
    </lineage>
</organism>